<organism evidence="14">
    <name type="scientific">Antheraea mylitta</name>
    <name type="common">Tasar silkworm</name>
    <dbReference type="NCBI Taxonomy" id="34739"/>
    <lineage>
        <taxon>Eukaryota</taxon>
        <taxon>Metazoa</taxon>
        <taxon>Ecdysozoa</taxon>
        <taxon>Arthropoda</taxon>
        <taxon>Hexapoda</taxon>
        <taxon>Insecta</taxon>
        <taxon>Pterygota</taxon>
        <taxon>Neoptera</taxon>
        <taxon>Endopterygota</taxon>
        <taxon>Lepidoptera</taxon>
        <taxon>Glossata</taxon>
        <taxon>Ditrysia</taxon>
        <taxon>Bombycoidea</taxon>
        <taxon>Saturniidae</taxon>
        <taxon>Saturniinae</taxon>
        <taxon>Saturniini</taxon>
        <taxon>Antheraea</taxon>
    </lineage>
</organism>
<evidence type="ECO:0000256" key="9">
    <source>
        <dbReference type="ARBA" id="ARBA00031262"/>
    </source>
</evidence>
<proteinExistence type="evidence at transcript level"/>
<dbReference type="InterPro" id="IPR001916">
    <property type="entry name" value="Glyco_hydro_22"/>
</dbReference>
<feature type="domain" description="Glycosyl hydrolases family 22 (GH22)" evidence="13">
    <location>
        <begin position="90"/>
        <end position="108"/>
    </location>
</feature>
<dbReference type="InterPro" id="IPR023346">
    <property type="entry name" value="Lysozyme-like_dom_sf"/>
</dbReference>
<dbReference type="GO" id="GO:0042742">
    <property type="term" value="P:defense response to bacterium"/>
    <property type="evidence" value="ECO:0007669"/>
    <property type="project" value="UniProtKB-KW"/>
</dbReference>
<keyword evidence="12" id="KW-0732">Signal</keyword>
<evidence type="ECO:0000256" key="12">
    <source>
        <dbReference type="SAM" id="SignalP"/>
    </source>
</evidence>
<accession>A5A142</accession>
<dbReference type="GO" id="GO:0031640">
    <property type="term" value="P:killing of cells of another organism"/>
    <property type="evidence" value="ECO:0007669"/>
    <property type="project" value="UniProtKB-KW"/>
</dbReference>
<name>A5A142_ANTMY</name>
<feature type="chain" id="PRO_5002677347" description="Lysozyme" evidence="12">
    <location>
        <begin position="22"/>
        <end position="179"/>
    </location>
</feature>
<evidence type="ECO:0000256" key="8">
    <source>
        <dbReference type="ARBA" id="ARBA00023295"/>
    </source>
</evidence>
<dbReference type="SMART" id="SM00263">
    <property type="entry name" value="LYZ1"/>
    <property type="match status" value="1"/>
</dbReference>
<dbReference type="SUPFAM" id="SSF53955">
    <property type="entry name" value="Lysozyme-like"/>
    <property type="match status" value="1"/>
</dbReference>
<dbReference type="Pfam" id="PF00062">
    <property type="entry name" value="Lys"/>
    <property type="match status" value="1"/>
</dbReference>
<comment type="similarity">
    <text evidence="10">Belongs to the glycosyl hydrolase 22 family.</text>
</comment>
<dbReference type="CAZy" id="GH22">
    <property type="family name" value="Glycoside Hydrolase Family 22"/>
</dbReference>
<dbReference type="PANTHER" id="PTHR11407">
    <property type="entry name" value="LYSOZYME C"/>
    <property type="match status" value="1"/>
</dbReference>
<feature type="region of interest" description="Disordered" evidence="11">
    <location>
        <begin position="141"/>
        <end position="166"/>
    </location>
</feature>
<keyword evidence="6" id="KW-0378">Hydrolase</keyword>
<dbReference type="AlphaFoldDB" id="A5A142"/>
<dbReference type="EC" id="3.2.1.17" evidence="2"/>
<feature type="signal peptide" evidence="12">
    <location>
        <begin position="1"/>
        <end position="21"/>
    </location>
</feature>
<dbReference type="Gene3D" id="1.10.530.10">
    <property type="match status" value="1"/>
</dbReference>
<keyword evidence="7" id="KW-1015">Disulfide bond</keyword>
<dbReference type="PROSITE" id="PS51348">
    <property type="entry name" value="GLYCOSYL_HYDROL_F22_2"/>
    <property type="match status" value="1"/>
</dbReference>
<evidence type="ECO:0000256" key="6">
    <source>
        <dbReference type="ARBA" id="ARBA00022801"/>
    </source>
</evidence>
<dbReference type="CDD" id="cd16899">
    <property type="entry name" value="LYZ_C_invert"/>
    <property type="match status" value="1"/>
</dbReference>
<evidence type="ECO:0000256" key="11">
    <source>
        <dbReference type="SAM" id="MobiDB-lite"/>
    </source>
</evidence>
<protein>
    <recommendedName>
        <fullName evidence="3">Lysozyme</fullName>
        <ecNumber evidence="2">3.2.1.17</ecNumber>
    </recommendedName>
    <alternativeName>
        <fullName evidence="9">1,4-beta-N-acetylmuramidase</fullName>
    </alternativeName>
</protein>
<sequence>MAYGRVLLSIFVVSLFLNTEAKIYTRCQLTRELLKNNFSRTFLSNWVCLIEQESDRNTSALVVKSSRRKYYGLFQIGSEWCKEGRKGGKCDISCEALLDEDIKDDGNCALKVFELEGFKYWPKWVARCKGQLLPDIEKCPDWQNPPSRASPPRDKRTAMARGKRHITRRVRRGRRSVRY</sequence>
<dbReference type="InterPro" id="IPR019799">
    <property type="entry name" value="Glyco_hydro_22_CS"/>
</dbReference>
<evidence type="ECO:0000256" key="1">
    <source>
        <dbReference type="ARBA" id="ARBA00000632"/>
    </source>
</evidence>
<dbReference type="EMBL" id="EF517396">
    <property type="protein sequence ID" value="ABP52098.1"/>
    <property type="molecule type" value="mRNA"/>
</dbReference>
<evidence type="ECO:0000259" key="13">
    <source>
        <dbReference type="PROSITE" id="PS00128"/>
    </source>
</evidence>
<reference evidence="14" key="1">
    <citation type="journal article" date="2007" name="Insect Biochem. Mol. Biol.">
        <title>Immune upregulation of novel antibacterial proteins from silkmoths (Lepidoptera) that resemble lysozymes but lack muramidase activity.</title>
        <authorList>
            <person name="Gandhe A.S."/>
            <person name="Janardhan G."/>
            <person name="Nagaraju J."/>
        </authorList>
    </citation>
    <scope>NUCLEOTIDE SEQUENCE</scope>
</reference>
<keyword evidence="8" id="KW-0326">Glycosidase</keyword>
<evidence type="ECO:0000256" key="5">
    <source>
        <dbReference type="ARBA" id="ARBA00022638"/>
    </source>
</evidence>
<evidence type="ECO:0000256" key="3">
    <source>
        <dbReference type="ARBA" id="ARBA00020438"/>
    </source>
</evidence>
<evidence type="ECO:0000256" key="2">
    <source>
        <dbReference type="ARBA" id="ARBA00012732"/>
    </source>
</evidence>
<keyword evidence="4" id="KW-0929">Antimicrobial</keyword>
<dbReference type="GO" id="GO:0003796">
    <property type="term" value="F:lysozyme activity"/>
    <property type="evidence" value="ECO:0007669"/>
    <property type="project" value="UniProtKB-EC"/>
</dbReference>
<dbReference type="PRINTS" id="PR00135">
    <property type="entry name" value="LYZLACT"/>
</dbReference>
<comment type="catalytic activity">
    <reaction evidence="1">
        <text>Hydrolysis of (1-&gt;4)-beta-linkages between N-acetylmuramic acid and N-acetyl-D-glucosamine residues in a peptidoglycan and between N-acetyl-D-glucosamine residues in chitodextrins.</text>
        <dbReference type="EC" id="3.2.1.17"/>
    </reaction>
</comment>
<evidence type="ECO:0000256" key="4">
    <source>
        <dbReference type="ARBA" id="ARBA00022529"/>
    </source>
</evidence>
<evidence type="ECO:0000256" key="7">
    <source>
        <dbReference type="ARBA" id="ARBA00023157"/>
    </source>
</evidence>
<evidence type="ECO:0000313" key="14">
    <source>
        <dbReference type="EMBL" id="ABP52098.1"/>
    </source>
</evidence>
<gene>
    <name evidence="14" type="primary">LLP1</name>
</gene>
<dbReference type="PROSITE" id="PS00128">
    <property type="entry name" value="GLYCOSYL_HYDROL_F22_1"/>
    <property type="match status" value="1"/>
</dbReference>
<evidence type="ECO:0000256" key="10">
    <source>
        <dbReference type="RuleBase" id="RU004440"/>
    </source>
</evidence>
<keyword evidence="5" id="KW-0081">Bacteriolytic enzyme</keyword>
<dbReference type="PANTHER" id="PTHR11407:SF63">
    <property type="entry name" value="LYSOZYME C"/>
    <property type="match status" value="1"/>
</dbReference>